<dbReference type="KEGG" id="blut:EW640_10265"/>
<dbReference type="GO" id="GO:0005829">
    <property type="term" value="C:cytosol"/>
    <property type="evidence" value="ECO:0007669"/>
    <property type="project" value="TreeGrafter"/>
</dbReference>
<dbReference type="PANTHER" id="PTHR33221">
    <property type="entry name" value="WINGED HELIX-TURN-HELIX TRANSCRIPTIONAL REGULATOR, RRF2 FAMILY"/>
    <property type="match status" value="1"/>
</dbReference>
<evidence type="ECO:0000313" key="2">
    <source>
        <dbReference type="Proteomes" id="UP000501518"/>
    </source>
</evidence>
<sequence>MELPKGVEWAAHALVVLEVAADRAVSSVGLARVFDLSPSYLNKHLQKLAAAGIVTSTAGATGGFRLARPAADVSLGDVVAALGSATPLFQCSEIRCQGAFADQKQRILASGLCSINQAMLRAEDAWRSSLTETSIADLADGLDDNTRTRMLRATGLEPDTDKDLS</sequence>
<reference evidence="1 2" key="1">
    <citation type="submission" date="2019-02" db="EMBL/GenBank/DDBJ databases">
        <title>Complete Genome Sequence and Methylome Analysis of Brevibacterium luteolum NEB1784.</title>
        <authorList>
            <person name="Fomenkov A."/>
            <person name="Roberts R.J."/>
        </authorList>
    </citation>
    <scope>NUCLEOTIDE SEQUENCE [LARGE SCALE GENOMIC DNA]</scope>
    <source>
        <strain evidence="1 2">NEB1784</strain>
    </source>
</reference>
<dbReference type="InterPro" id="IPR036388">
    <property type="entry name" value="WH-like_DNA-bd_sf"/>
</dbReference>
<name>A0A6G8KXU7_9MICO</name>
<dbReference type="PROSITE" id="PS51197">
    <property type="entry name" value="HTH_RRF2_2"/>
    <property type="match status" value="1"/>
</dbReference>
<dbReference type="AlphaFoldDB" id="A0A6G8KXU7"/>
<dbReference type="Proteomes" id="UP000501518">
    <property type="component" value="Chromosome"/>
</dbReference>
<evidence type="ECO:0000313" key="1">
    <source>
        <dbReference type="EMBL" id="QIN29619.1"/>
    </source>
</evidence>
<dbReference type="Pfam" id="PF02082">
    <property type="entry name" value="Rrf2"/>
    <property type="match status" value="1"/>
</dbReference>
<proteinExistence type="predicted"/>
<dbReference type="SUPFAM" id="SSF46785">
    <property type="entry name" value="Winged helix' DNA-binding domain"/>
    <property type="match status" value="1"/>
</dbReference>
<dbReference type="InterPro" id="IPR036390">
    <property type="entry name" value="WH_DNA-bd_sf"/>
</dbReference>
<gene>
    <name evidence="1" type="ORF">EW640_10265</name>
</gene>
<dbReference type="InterPro" id="IPR000944">
    <property type="entry name" value="Tscrpt_reg_Rrf2"/>
</dbReference>
<protein>
    <submittedName>
        <fullName evidence="1">Rrf2 family transcriptional regulator</fullName>
    </submittedName>
</protein>
<organism evidence="1 2">
    <name type="scientific">Brevibacterium luteolum</name>
    <dbReference type="NCBI Taxonomy" id="199591"/>
    <lineage>
        <taxon>Bacteria</taxon>
        <taxon>Bacillati</taxon>
        <taxon>Actinomycetota</taxon>
        <taxon>Actinomycetes</taxon>
        <taxon>Micrococcales</taxon>
        <taxon>Brevibacteriaceae</taxon>
        <taxon>Brevibacterium</taxon>
    </lineage>
</organism>
<dbReference type="Gene3D" id="1.10.10.10">
    <property type="entry name" value="Winged helix-like DNA-binding domain superfamily/Winged helix DNA-binding domain"/>
    <property type="match status" value="1"/>
</dbReference>
<dbReference type="NCBIfam" id="TIGR00738">
    <property type="entry name" value="rrf2_super"/>
    <property type="match status" value="1"/>
</dbReference>
<accession>A0A6G8KXU7</accession>
<dbReference type="RefSeq" id="WP_101651614.1">
    <property type="nucleotide sequence ID" value="NZ_CP035810.1"/>
</dbReference>
<dbReference type="GO" id="GO:0003700">
    <property type="term" value="F:DNA-binding transcription factor activity"/>
    <property type="evidence" value="ECO:0007669"/>
    <property type="project" value="TreeGrafter"/>
</dbReference>
<dbReference type="PROSITE" id="PS01332">
    <property type="entry name" value="HTH_RRF2_1"/>
    <property type="match status" value="1"/>
</dbReference>
<dbReference type="EMBL" id="CP035810">
    <property type="protein sequence ID" value="QIN29619.1"/>
    <property type="molecule type" value="Genomic_DNA"/>
</dbReference>
<dbReference type="InterPro" id="IPR030489">
    <property type="entry name" value="TR_Rrf2-type_CS"/>
</dbReference>
<dbReference type="PANTHER" id="PTHR33221:SF15">
    <property type="entry name" value="HTH-TYPE TRANSCRIPTIONAL REGULATOR YWGB-RELATED"/>
    <property type="match status" value="1"/>
</dbReference>